<keyword evidence="1" id="KW-0472">Membrane</keyword>
<proteinExistence type="predicted"/>
<evidence type="ECO:0000313" key="2">
    <source>
        <dbReference type="EMBL" id="QHT83416.1"/>
    </source>
</evidence>
<name>A0A6C0HTE4_9ZZZZ</name>
<feature type="transmembrane region" description="Helical" evidence="1">
    <location>
        <begin position="270"/>
        <end position="288"/>
    </location>
</feature>
<evidence type="ECO:0000256" key="1">
    <source>
        <dbReference type="SAM" id="Phobius"/>
    </source>
</evidence>
<accession>A0A6C0HTE4</accession>
<dbReference type="EMBL" id="MN740009">
    <property type="protein sequence ID" value="QHT83416.1"/>
    <property type="molecule type" value="Genomic_DNA"/>
</dbReference>
<evidence type="ECO:0008006" key="3">
    <source>
        <dbReference type="Google" id="ProtNLM"/>
    </source>
</evidence>
<protein>
    <recommendedName>
        <fullName evidence="3">Transmembrane protein</fullName>
    </recommendedName>
</protein>
<reference evidence="2" key="1">
    <citation type="journal article" date="2020" name="Nature">
        <title>Giant virus diversity and host interactions through global metagenomics.</title>
        <authorList>
            <person name="Schulz F."/>
            <person name="Roux S."/>
            <person name="Paez-Espino D."/>
            <person name="Jungbluth S."/>
            <person name="Walsh D.A."/>
            <person name="Denef V.J."/>
            <person name="McMahon K.D."/>
            <person name="Konstantinidis K.T."/>
            <person name="Eloe-Fadrosh E.A."/>
            <person name="Kyrpides N.C."/>
            <person name="Woyke T."/>
        </authorList>
    </citation>
    <scope>NUCLEOTIDE SEQUENCE</scope>
    <source>
        <strain evidence="2">GVMAG-M-3300023184-167</strain>
    </source>
</reference>
<keyword evidence="1" id="KW-0812">Transmembrane</keyword>
<keyword evidence="1" id="KW-1133">Transmembrane helix</keyword>
<organism evidence="2">
    <name type="scientific">viral metagenome</name>
    <dbReference type="NCBI Taxonomy" id="1070528"/>
    <lineage>
        <taxon>unclassified sequences</taxon>
        <taxon>metagenomes</taxon>
        <taxon>organismal metagenomes</taxon>
    </lineage>
</organism>
<sequence>MSDVKSLVYVDLSNVTSTKGCPINSDKTPCIVCEEKCKLSFTNEYFQASCNIIEGGLFFTTINTNTNSYLTFNEDSYTLDAAYLLAPSINTYSKKGKYCDVVFIASSGSSKLIIYIPISVGGNITTIALPNLEEMGNDQTFASINLFSYLPSQLPFYYYNASYNGESARYIIFPNTSCNGNITTDDYNKICDKTMQTVCPDINPLKNPTNNYFELYTNSIYYNELGANISENGEYYLDCYMTDQDEEIKPNEFAQKYDSKPADMSKTMNGLLYILFFIVVIVVCFYLVQGYLKFIKKEIAKNAN</sequence>
<dbReference type="AlphaFoldDB" id="A0A6C0HTE4"/>